<accession>A0ABX3S2N2</accession>
<name>A0ABX3S2N2_9MYCO</name>
<dbReference type="InterPro" id="IPR035069">
    <property type="entry name" value="TTHA1013/TTHA0281-like"/>
</dbReference>
<protein>
    <submittedName>
        <fullName evidence="1">Uncharacterized protein</fullName>
    </submittedName>
</protein>
<keyword evidence="2" id="KW-1185">Reference proteome</keyword>
<evidence type="ECO:0000313" key="2">
    <source>
        <dbReference type="Proteomes" id="UP000192327"/>
    </source>
</evidence>
<dbReference type="SUPFAM" id="SSF143100">
    <property type="entry name" value="TTHA1013/TTHA0281-like"/>
    <property type="match status" value="1"/>
</dbReference>
<sequence length="110" mass="12658">MRQEKTGEIAMLMRLRQRLQQVCHIPAGRTRWPPTENEGSVKHYTYRVEWSPEDGEWVALCVEFPYLSWLEASPTEAFAGMLRLVGDVIADMEASGEDPPQPLAERERPM</sequence>
<evidence type="ECO:0000313" key="1">
    <source>
        <dbReference type="EMBL" id="ORA00745.1"/>
    </source>
</evidence>
<gene>
    <name evidence="1" type="ORF">BST15_02995</name>
</gene>
<dbReference type="EMBL" id="MVHH01000003">
    <property type="protein sequence ID" value="ORA00745.1"/>
    <property type="molecule type" value="Genomic_DNA"/>
</dbReference>
<organism evidence="1 2">
    <name type="scientific">Mycolicibacter arupensis</name>
    <dbReference type="NCBI Taxonomy" id="342002"/>
    <lineage>
        <taxon>Bacteria</taxon>
        <taxon>Bacillati</taxon>
        <taxon>Actinomycetota</taxon>
        <taxon>Actinomycetes</taxon>
        <taxon>Mycobacteriales</taxon>
        <taxon>Mycobacteriaceae</taxon>
        <taxon>Mycolicibacter</taxon>
    </lineage>
</organism>
<dbReference type="Proteomes" id="UP000192327">
    <property type="component" value="Unassembled WGS sequence"/>
</dbReference>
<comment type="caution">
    <text evidence="1">The sequence shown here is derived from an EMBL/GenBank/DDBJ whole genome shotgun (WGS) entry which is preliminary data.</text>
</comment>
<proteinExistence type="predicted"/>
<reference evidence="1 2" key="1">
    <citation type="submission" date="2016-12" db="EMBL/GenBank/DDBJ databases">
        <title>The new phylogeny of genus Mycobacterium.</title>
        <authorList>
            <person name="Tortoli E."/>
            <person name="Trovato A."/>
            <person name="Cirillo D.M."/>
        </authorList>
    </citation>
    <scope>NUCLEOTIDE SEQUENCE [LARGE SCALE GENOMIC DNA]</scope>
    <source>
        <strain evidence="1 2">DSM 44942</strain>
    </source>
</reference>